<dbReference type="Gene3D" id="2.30.130.30">
    <property type="entry name" value="Hypothetical protein"/>
    <property type="match status" value="1"/>
</dbReference>
<evidence type="ECO:0000259" key="1">
    <source>
        <dbReference type="Pfam" id="PF04266"/>
    </source>
</evidence>
<dbReference type="InterPro" id="IPR007374">
    <property type="entry name" value="ASCH_domain"/>
</dbReference>
<gene>
    <name evidence="2" type="ORF">SCARUB_00030</name>
</gene>
<dbReference type="SUPFAM" id="SSF88697">
    <property type="entry name" value="PUA domain-like"/>
    <property type="match status" value="1"/>
</dbReference>
<reference evidence="2 3" key="1">
    <citation type="submission" date="2016-07" db="EMBL/GenBank/DDBJ databases">
        <title>Draft genome of Scalindua rubra, obtained from a brine-seawater interface in the Red Sea, sheds light on salt adaptation in anammox bacteria.</title>
        <authorList>
            <person name="Speth D.R."/>
            <person name="Lagkouvardos I."/>
            <person name="Wang Y."/>
            <person name="Qian P.-Y."/>
            <person name="Dutilh B.E."/>
            <person name="Jetten M.S."/>
        </authorList>
    </citation>
    <scope>NUCLEOTIDE SEQUENCE [LARGE SCALE GENOMIC DNA]</scope>
    <source>
        <strain evidence="2">BSI-1</strain>
    </source>
</reference>
<feature type="domain" description="ASCH" evidence="1">
    <location>
        <begin position="13"/>
        <end position="77"/>
    </location>
</feature>
<accession>A0A1E3XGM5</accession>
<sequence length="157" mass="18326">MKGNATTNNMVLLSIKPKYADKIFKGTKTVELRRFCPKVIEGDLVLVYVSSPVKALVGEFEVGKIIKARPDLLWKKVQNYACINRKEFNSYYTGAIVGYGIFLKKAWQLTEPLHLENLKEKWPNFHPPQIYHYLTPQQVDFYQYHRINFPTSKRTTI</sequence>
<dbReference type="Proteomes" id="UP000094056">
    <property type="component" value="Unassembled WGS sequence"/>
</dbReference>
<dbReference type="Pfam" id="PF04266">
    <property type="entry name" value="ASCH"/>
    <property type="match status" value="1"/>
</dbReference>
<proteinExistence type="predicted"/>
<protein>
    <submittedName>
        <fullName evidence="2">Putative phage protein</fullName>
    </submittedName>
</protein>
<evidence type="ECO:0000313" key="2">
    <source>
        <dbReference type="EMBL" id="ODS34770.1"/>
    </source>
</evidence>
<dbReference type="EMBL" id="MAYW01000001">
    <property type="protein sequence ID" value="ODS34770.1"/>
    <property type="molecule type" value="Genomic_DNA"/>
</dbReference>
<dbReference type="InterPro" id="IPR015947">
    <property type="entry name" value="PUA-like_sf"/>
</dbReference>
<evidence type="ECO:0000313" key="3">
    <source>
        <dbReference type="Proteomes" id="UP000094056"/>
    </source>
</evidence>
<organism evidence="2 3">
    <name type="scientific">Candidatus Scalindua rubra</name>
    <dbReference type="NCBI Taxonomy" id="1872076"/>
    <lineage>
        <taxon>Bacteria</taxon>
        <taxon>Pseudomonadati</taxon>
        <taxon>Planctomycetota</taxon>
        <taxon>Candidatus Brocadiia</taxon>
        <taxon>Candidatus Brocadiales</taxon>
        <taxon>Candidatus Scalinduaceae</taxon>
        <taxon>Candidatus Scalindua</taxon>
    </lineage>
</organism>
<name>A0A1E3XGM5_9BACT</name>
<comment type="caution">
    <text evidence="2">The sequence shown here is derived from an EMBL/GenBank/DDBJ whole genome shotgun (WGS) entry which is preliminary data.</text>
</comment>
<dbReference type="AlphaFoldDB" id="A0A1E3XGM5"/>